<dbReference type="OrthoDB" id="77564at2759"/>
<keyword evidence="3" id="KW-1185">Reference proteome</keyword>
<feature type="region of interest" description="Disordered" evidence="1">
    <location>
        <begin position="538"/>
        <end position="609"/>
    </location>
</feature>
<accession>A0A5N5SMY4</accession>
<sequence>MNWVKWWDSKFISLGISPVNKFRPRYYGPYKIIQVHPNRVTYIIEADHLGKQYRVHHRQLRKWKLPPEYLRNEFEFRDIMKSDEERQANIREEPNLVVEGKVKNNPSKVSPIQRRRMMKKGSLKGFEVDEEKLKQVKETLFRLDSSTDPINNGVEKDGVLENEQENIRITYQNSGSFEGFEPEEPPMIHGVERQIEVLVAGHSWARDMEDGFSQNLLPNVEVEFRSYPGITLSGLKDKMITILDATYTHLVVFVLISEAYKRQPLTNSPRDRGYWITVANLDYDNTQFCGQFDEFVRHCHEINPRLRILLIIPPFLDLAFYNSRRVSNFPQELQNLYNRQPEYATQLLHQQSVRMYNHLKTLRHDGYQWMGKETFPVMYAVTTLYGQRSRVRDFLEGRVWTLRQSGFLRDGLHPVALLCAKLWSRMNRARLFQLSVPGQLIVVNPVPDVPVGAPLSQIGQDQPSELDLSQPGPSGQGLSEVVELVVEEEVELLDRVIEREEDLNVVERERVEMNMNREEEVLGESEMPVQAVANLSLEENPSGEHPRRSYSPIRFINEPSPEVGGGPVRLREDRISRSRGSASSRRERRTPYVRPRSTNGVISGEGVQSGVASTGADEILRQWEVKLGELIAHMQGFLAAHGQETTPREIKDTIRRLWFQLISQRNQHRSSCNFLKTSPPYLIFENTRYCALPSREERFD</sequence>
<dbReference type="AlphaFoldDB" id="A0A5N5SMY4"/>
<feature type="region of interest" description="Disordered" evidence="1">
    <location>
        <begin position="453"/>
        <end position="477"/>
    </location>
</feature>
<protein>
    <submittedName>
        <fullName evidence="2">Uncharacterized protein</fullName>
    </submittedName>
</protein>
<comment type="caution">
    <text evidence="2">The sequence shown here is derived from an EMBL/GenBank/DDBJ whole genome shotgun (WGS) entry which is preliminary data.</text>
</comment>
<dbReference type="Proteomes" id="UP000326759">
    <property type="component" value="Unassembled WGS sequence"/>
</dbReference>
<gene>
    <name evidence="2" type="ORF">Anas_13098</name>
</gene>
<dbReference type="EMBL" id="SEYY01022599">
    <property type="protein sequence ID" value="KAB7495444.1"/>
    <property type="molecule type" value="Genomic_DNA"/>
</dbReference>
<reference evidence="2 3" key="1">
    <citation type="journal article" date="2019" name="PLoS Biol.">
        <title>Sex chromosomes control vertical transmission of feminizing Wolbachia symbionts in an isopod.</title>
        <authorList>
            <person name="Becking T."/>
            <person name="Chebbi M.A."/>
            <person name="Giraud I."/>
            <person name="Moumen B."/>
            <person name="Laverre T."/>
            <person name="Caubet Y."/>
            <person name="Peccoud J."/>
            <person name="Gilbert C."/>
            <person name="Cordaux R."/>
        </authorList>
    </citation>
    <scope>NUCLEOTIDE SEQUENCE [LARGE SCALE GENOMIC DNA]</scope>
    <source>
        <strain evidence="2">ANa2</strain>
        <tissue evidence="2">Whole body excluding digestive tract and cuticle</tissue>
    </source>
</reference>
<evidence type="ECO:0000313" key="3">
    <source>
        <dbReference type="Proteomes" id="UP000326759"/>
    </source>
</evidence>
<organism evidence="2 3">
    <name type="scientific">Armadillidium nasatum</name>
    <dbReference type="NCBI Taxonomy" id="96803"/>
    <lineage>
        <taxon>Eukaryota</taxon>
        <taxon>Metazoa</taxon>
        <taxon>Ecdysozoa</taxon>
        <taxon>Arthropoda</taxon>
        <taxon>Crustacea</taxon>
        <taxon>Multicrustacea</taxon>
        <taxon>Malacostraca</taxon>
        <taxon>Eumalacostraca</taxon>
        <taxon>Peracarida</taxon>
        <taxon>Isopoda</taxon>
        <taxon>Oniscidea</taxon>
        <taxon>Crinocheta</taxon>
        <taxon>Armadillidiidae</taxon>
        <taxon>Armadillidium</taxon>
    </lineage>
</organism>
<proteinExistence type="predicted"/>
<evidence type="ECO:0000256" key="1">
    <source>
        <dbReference type="SAM" id="MobiDB-lite"/>
    </source>
</evidence>
<name>A0A5N5SMY4_9CRUS</name>
<dbReference type="SUPFAM" id="SSF52266">
    <property type="entry name" value="SGNH hydrolase"/>
    <property type="match status" value="1"/>
</dbReference>
<evidence type="ECO:0000313" key="2">
    <source>
        <dbReference type="EMBL" id="KAB7495444.1"/>
    </source>
</evidence>